<evidence type="ECO:0000313" key="3">
    <source>
        <dbReference type="RefSeq" id="XP_013380322.2"/>
    </source>
</evidence>
<keyword evidence="1" id="KW-0472">Membrane</keyword>
<reference evidence="3" key="1">
    <citation type="submission" date="2025-08" db="UniProtKB">
        <authorList>
            <consortium name="RefSeq"/>
        </authorList>
    </citation>
    <scope>IDENTIFICATION</scope>
    <source>
        <tissue evidence="3">Gonads</tissue>
    </source>
</reference>
<keyword evidence="1" id="KW-1133">Transmembrane helix</keyword>
<dbReference type="GeneID" id="106151545"/>
<dbReference type="Proteomes" id="UP000085678">
    <property type="component" value="Unplaced"/>
</dbReference>
<feature type="transmembrane region" description="Helical" evidence="1">
    <location>
        <begin position="63"/>
        <end position="84"/>
    </location>
</feature>
<gene>
    <name evidence="3" type="primary">LOC106151545</name>
</gene>
<accession>A0A1S3H2Z8</accession>
<evidence type="ECO:0000256" key="1">
    <source>
        <dbReference type="SAM" id="Phobius"/>
    </source>
</evidence>
<keyword evidence="2" id="KW-1185">Reference proteome</keyword>
<sequence length="232" mass="26018">MTPTRWRREYYVIPVRQRTVRLTDTYFGDLFCTGNRRQTLVTIMVACNNNGGEMKVFHKSQMFEMGVMQLVIISMCLVSIVYVVNGTDSYKVMKTKLGAGEGCIDIDGNPRTHLEYWNTTDTCDKIICWNGRLANFTITQQCHSFDAGENPDSTNCFEVADMAQPFPSCCPSLVCNATDFVAPTVATCGDLATAYSCDLWKNHFSACVLSSATFSELFNYTQQFCQQTCGLC</sequence>
<name>A0A1S3H2Z8_LINAN</name>
<dbReference type="AlphaFoldDB" id="A0A1S3H2Z8"/>
<organism evidence="2 3">
    <name type="scientific">Lingula anatina</name>
    <name type="common">Brachiopod</name>
    <name type="synonym">Lingula unguis</name>
    <dbReference type="NCBI Taxonomy" id="7574"/>
    <lineage>
        <taxon>Eukaryota</taxon>
        <taxon>Metazoa</taxon>
        <taxon>Spiralia</taxon>
        <taxon>Lophotrochozoa</taxon>
        <taxon>Brachiopoda</taxon>
        <taxon>Linguliformea</taxon>
        <taxon>Lingulata</taxon>
        <taxon>Lingulida</taxon>
        <taxon>Linguloidea</taxon>
        <taxon>Lingulidae</taxon>
        <taxon>Lingula</taxon>
    </lineage>
</organism>
<keyword evidence="1" id="KW-0812">Transmembrane</keyword>
<dbReference type="KEGG" id="lak:106151545"/>
<evidence type="ECO:0000313" key="2">
    <source>
        <dbReference type="Proteomes" id="UP000085678"/>
    </source>
</evidence>
<dbReference type="RefSeq" id="XP_013380322.2">
    <property type="nucleotide sequence ID" value="XM_013524868.2"/>
</dbReference>
<dbReference type="InParanoid" id="A0A1S3H2Z8"/>
<dbReference type="OrthoDB" id="6136898at2759"/>
<protein>
    <submittedName>
        <fullName evidence="3">Uncharacterized protein LOC106151545</fullName>
    </submittedName>
</protein>
<proteinExistence type="predicted"/>